<protein>
    <submittedName>
        <fullName evidence="8">Family 43 glycosylhydrolase</fullName>
    </submittedName>
</protein>
<keyword evidence="4 5" id="KW-0326">Glycosidase</keyword>
<evidence type="ECO:0000256" key="6">
    <source>
        <dbReference type="SAM" id="SignalP"/>
    </source>
</evidence>
<dbReference type="InterPro" id="IPR008979">
    <property type="entry name" value="Galactose-bd-like_sf"/>
</dbReference>
<dbReference type="PROSITE" id="PS51257">
    <property type="entry name" value="PROKAR_LIPOPROTEIN"/>
    <property type="match status" value="1"/>
</dbReference>
<feature type="chain" id="PRO_5045969633" evidence="6">
    <location>
        <begin position="22"/>
        <end position="500"/>
    </location>
</feature>
<evidence type="ECO:0000313" key="8">
    <source>
        <dbReference type="EMBL" id="MFD2967216.1"/>
    </source>
</evidence>
<dbReference type="Gene3D" id="2.60.120.260">
    <property type="entry name" value="Galactose-binding domain-like"/>
    <property type="match status" value="1"/>
</dbReference>
<dbReference type="CDD" id="cd18820">
    <property type="entry name" value="GH43_LbAraf43-like"/>
    <property type="match status" value="1"/>
</dbReference>
<sequence length="500" mass="56026">MKKTMIKLGCVLALLSAVSCEKIGDFNSVNPQEQVTLEDSFVNPILPRGADPWVTQKNGKYYFTYTQGSKLVLYETDRISELALAKSHDAWIPPSGTAYSKNLWAPELHEINGKWYIYFSADNGSNANHRMYVVENSNVNPMEGEWVFKGKVGDSSNQWAIDGSILHHEGEMYMLWSGGNAGAPPQNIYIARMSDPWTIVGEKVSIATPTYPWEKFGNPINEGPQILHNPAGEVVVVYSGSGYWVDNYCLGLLRLANGGDPMNPADWTKKSEPVFSMLAESGAYGPGHNGFFQSPDGSEDWIIYHARSMPNGGDNNGRNARIQAFDWLADGTPNFGVPTKIGQARKRPSGERLREIYKKENWSVLGYSSEELVNTRLADRLIDNDLSSYWITRYSSSPTNYPDHWISIDMQQSLDVDGFVIVQKNGDRKVKTLDIEISTDNQSWVSLGEFELQNIEGRTQYLPLANRTVFRYFKLIPKSGLDNQLQPGLAEAGTFRYKAP</sequence>
<gene>
    <name evidence="8" type="ORF">ACFS7Y_07450</name>
</gene>
<reference evidence="9" key="1">
    <citation type="journal article" date="2019" name="Int. J. Syst. Evol. Microbiol.">
        <title>The Global Catalogue of Microorganisms (GCM) 10K type strain sequencing project: providing services to taxonomists for standard genome sequencing and annotation.</title>
        <authorList>
            <consortium name="The Broad Institute Genomics Platform"/>
            <consortium name="The Broad Institute Genome Sequencing Center for Infectious Disease"/>
            <person name="Wu L."/>
            <person name="Ma J."/>
        </authorList>
    </citation>
    <scope>NUCLEOTIDE SEQUENCE [LARGE SCALE GENOMIC DNA]</scope>
    <source>
        <strain evidence="9">KCTC 22814</strain>
    </source>
</reference>
<comment type="caution">
    <text evidence="8">The sequence shown here is derived from an EMBL/GenBank/DDBJ whole genome shotgun (WGS) entry which is preliminary data.</text>
</comment>
<keyword evidence="3 5" id="KW-0378">Hydrolase</keyword>
<comment type="similarity">
    <text evidence="1 5">Belongs to the glycosyl hydrolase 43 family.</text>
</comment>
<evidence type="ECO:0000313" key="9">
    <source>
        <dbReference type="Proteomes" id="UP001597525"/>
    </source>
</evidence>
<proteinExistence type="inferred from homology"/>
<keyword evidence="9" id="KW-1185">Reference proteome</keyword>
<dbReference type="Gene3D" id="2.115.10.20">
    <property type="entry name" value="Glycosyl hydrolase domain, family 43"/>
    <property type="match status" value="1"/>
</dbReference>
<dbReference type="SUPFAM" id="SSF75005">
    <property type="entry name" value="Arabinanase/levansucrase/invertase"/>
    <property type="match status" value="1"/>
</dbReference>
<dbReference type="Pfam" id="PF00754">
    <property type="entry name" value="F5_F8_type_C"/>
    <property type="match status" value="1"/>
</dbReference>
<dbReference type="InterPro" id="IPR000421">
    <property type="entry name" value="FA58C"/>
</dbReference>
<feature type="signal peptide" evidence="6">
    <location>
        <begin position="1"/>
        <end position="21"/>
    </location>
</feature>
<evidence type="ECO:0000259" key="7">
    <source>
        <dbReference type="PROSITE" id="PS50022"/>
    </source>
</evidence>
<dbReference type="SUPFAM" id="SSF49785">
    <property type="entry name" value="Galactose-binding domain-like"/>
    <property type="match status" value="1"/>
</dbReference>
<dbReference type="Proteomes" id="UP001597525">
    <property type="component" value="Unassembled WGS sequence"/>
</dbReference>
<feature type="domain" description="F5/8 type C" evidence="7">
    <location>
        <begin position="344"/>
        <end position="494"/>
    </location>
</feature>
<evidence type="ECO:0000256" key="4">
    <source>
        <dbReference type="ARBA" id="ARBA00023295"/>
    </source>
</evidence>
<evidence type="ECO:0000256" key="2">
    <source>
        <dbReference type="ARBA" id="ARBA00022729"/>
    </source>
</evidence>
<dbReference type="PANTHER" id="PTHR43817">
    <property type="entry name" value="GLYCOSYL HYDROLASE"/>
    <property type="match status" value="1"/>
</dbReference>
<dbReference type="PROSITE" id="PS50022">
    <property type="entry name" value="FA58C_3"/>
    <property type="match status" value="1"/>
</dbReference>
<dbReference type="InterPro" id="IPR006710">
    <property type="entry name" value="Glyco_hydro_43"/>
</dbReference>
<organism evidence="8 9">
    <name type="scientific">Sphingobacterium bambusae</name>
    <dbReference type="NCBI Taxonomy" id="662858"/>
    <lineage>
        <taxon>Bacteria</taxon>
        <taxon>Pseudomonadati</taxon>
        <taxon>Bacteroidota</taxon>
        <taxon>Sphingobacteriia</taxon>
        <taxon>Sphingobacteriales</taxon>
        <taxon>Sphingobacteriaceae</taxon>
        <taxon>Sphingobacterium</taxon>
    </lineage>
</organism>
<dbReference type="PANTHER" id="PTHR43817:SF1">
    <property type="entry name" value="HYDROLASE, FAMILY 43, PUTATIVE (AFU_ORTHOLOGUE AFUA_3G01660)-RELATED"/>
    <property type="match status" value="1"/>
</dbReference>
<name>A0ABW6BG85_9SPHI</name>
<evidence type="ECO:0000256" key="1">
    <source>
        <dbReference type="ARBA" id="ARBA00009865"/>
    </source>
</evidence>
<keyword evidence="2 6" id="KW-0732">Signal</keyword>
<accession>A0ABW6BG85</accession>
<dbReference type="EMBL" id="JBHUPB010000005">
    <property type="protein sequence ID" value="MFD2967216.1"/>
    <property type="molecule type" value="Genomic_DNA"/>
</dbReference>
<dbReference type="InterPro" id="IPR023296">
    <property type="entry name" value="Glyco_hydro_beta-prop_sf"/>
</dbReference>
<evidence type="ECO:0000256" key="3">
    <source>
        <dbReference type="ARBA" id="ARBA00022801"/>
    </source>
</evidence>
<dbReference type="RefSeq" id="WP_320185095.1">
    <property type="nucleotide sequence ID" value="NZ_CP138332.1"/>
</dbReference>
<evidence type="ECO:0000256" key="5">
    <source>
        <dbReference type="RuleBase" id="RU361187"/>
    </source>
</evidence>
<dbReference type="Pfam" id="PF04616">
    <property type="entry name" value="Glyco_hydro_43"/>
    <property type="match status" value="1"/>
</dbReference>